<evidence type="ECO:0000313" key="2">
    <source>
        <dbReference type="EMBL" id="OGE41088.1"/>
    </source>
</evidence>
<sequence length="194" mass="22328">MDIKRISSLISIILGPATWLPVLFLAILLRSELNNHQLTILFPSILILEVLIPLAYLYFAPKLGLATTWDLPKRNERYPFLSLVFITNFISLLLVYQFGTKLFFNLSILLTTCLTIFFITTLYWQISLHTALNTFGAILINFLFGWSLSFLYLMIPIIFWARLKQNKHSITQLLAGIIISGSVVLCGLRYFGYW</sequence>
<comment type="caution">
    <text evidence="2">The sequence shown here is derived from an EMBL/GenBank/DDBJ whole genome shotgun (WGS) entry which is preliminary data.</text>
</comment>
<feature type="transmembrane region" description="Helical" evidence="1">
    <location>
        <begin position="40"/>
        <end position="58"/>
    </location>
</feature>
<dbReference type="AlphaFoldDB" id="A0A1F5KJJ7"/>
<evidence type="ECO:0008006" key="4">
    <source>
        <dbReference type="Google" id="ProtNLM"/>
    </source>
</evidence>
<dbReference type="EMBL" id="MFDD01000002">
    <property type="protein sequence ID" value="OGE41088.1"/>
    <property type="molecule type" value="Genomic_DNA"/>
</dbReference>
<keyword evidence="1" id="KW-0812">Transmembrane</keyword>
<reference evidence="2 3" key="1">
    <citation type="journal article" date="2016" name="Nat. Commun.">
        <title>Thousands of microbial genomes shed light on interconnected biogeochemical processes in an aquifer system.</title>
        <authorList>
            <person name="Anantharaman K."/>
            <person name="Brown C.T."/>
            <person name="Hug L.A."/>
            <person name="Sharon I."/>
            <person name="Castelle C.J."/>
            <person name="Probst A.J."/>
            <person name="Thomas B.C."/>
            <person name="Singh A."/>
            <person name="Wilkins M.J."/>
            <person name="Karaoz U."/>
            <person name="Brodie E.L."/>
            <person name="Williams K.H."/>
            <person name="Hubbard S.S."/>
            <person name="Banfield J.F."/>
        </authorList>
    </citation>
    <scope>NUCLEOTIDE SEQUENCE [LARGE SCALE GENOMIC DNA]</scope>
</reference>
<dbReference type="Proteomes" id="UP000177328">
    <property type="component" value="Unassembled WGS sequence"/>
</dbReference>
<feature type="transmembrane region" description="Helical" evidence="1">
    <location>
        <begin position="173"/>
        <end position="192"/>
    </location>
</feature>
<feature type="transmembrane region" description="Helical" evidence="1">
    <location>
        <begin position="103"/>
        <end position="126"/>
    </location>
</feature>
<protein>
    <recommendedName>
        <fullName evidence="4">Phosphatidic acid phosphatase type 2/haloperoxidase domain-containing protein</fullName>
    </recommendedName>
</protein>
<keyword evidence="1" id="KW-1133">Transmembrane helix</keyword>
<organism evidence="2 3">
    <name type="scientific">Candidatus Daviesbacteria bacterium RIFCSPHIGHO2_02_FULL_43_12</name>
    <dbReference type="NCBI Taxonomy" id="1797776"/>
    <lineage>
        <taxon>Bacteria</taxon>
        <taxon>Candidatus Daviesiibacteriota</taxon>
    </lineage>
</organism>
<accession>A0A1F5KJJ7</accession>
<feature type="transmembrane region" description="Helical" evidence="1">
    <location>
        <begin position="78"/>
        <end position="96"/>
    </location>
</feature>
<evidence type="ECO:0000256" key="1">
    <source>
        <dbReference type="SAM" id="Phobius"/>
    </source>
</evidence>
<feature type="transmembrane region" description="Helical" evidence="1">
    <location>
        <begin position="138"/>
        <end position="161"/>
    </location>
</feature>
<evidence type="ECO:0000313" key="3">
    <source>
        <dbReference type="Proteomes" id="UP000177328"/>
    </source>
</evidence>
<feature type="transmembrane region" description="Helical" evidence="1">
    <location>
        <begin position="6"/>
        <end position="28"/>
    </location>
</feature>
<proteinExistence type="predicted"/>
<gene>
    <name evidence="2" type="ORF">A3D25_00935</name>
</gene>
<name>A0A1F5KJJ7_9BACT</name>
<keyword evidence="1" id="KW-0472">Membrane</keyword>